<dbReference type="AlphaFoldDB" id="A0A1N6VT53"/>
<dbReference type="SUPFAM" id="SSF56925">
    <property type="entry name" value="OMPA-like"/>
    <property type="match status" value="1"/>
</dbReference>
<feature type="signal peptide" evidence="2">
    <location>
        <begin position="1"/>
        <end position="22"/>
    </location>
</feature>
<sequence length="174" mass="19172">MKKMHIAIAASLLALASLPAAAQDIKFSLGGGIYNSTQEFDRYADDEFSGLALTATAAINNHVGAQVNFYSAEHDKYSTWEASGYDLLVLGGINLIENGFKAYVSAGFFREEWEEYGFKETFSGPQFGLGVGYNWEKVSVDLSLNFRDSSDYDDFWVPDTSSVTSSLLSASYRF</sequence>
<feature type="domain" description="Outer membrane protein beta-barrel" evidence="3">
    <location>
        <begin position="9"/>
        <end position="174"/>
    </location>
</feature>
<reference evidence="4 5" key="1">
    <citation type="submission" date="2017-01" db="EMBL/GenBank/DDBJ databases">
        <authorList>
            <person name="Mah S.A."/>
            <person name="Swanson W.J."/>
            <person name="Moy G.W."/>
            <person name="Vacquier V.D."/>
        </authorList>
    </citation>
    <scope>NUCLEOTIDE SEQUENCE [LARGE SCALE GENOMIC DNA]</scope>
    <source>
        <strain evidence="4 5">ATCC 29606</strain>
    </source>
</reference>
<dbReference type="OrthoDB" id="6371503at2"/>
<name>A0A1N6VT53_9PSED</name>
<dbReference type="Pfam" id="PF13505">
    <property type="entry name" value="OMP_b-brl"/>
    <property type="match status" value="1"/>
</dbReference>
<dbReference type="InterPro" id="IPR027385">
    <property type="entry name" value="Beta-barrel_OMP"/>
</dbReference>
<evidence type="ECO:0000256" key="2">
    <source>
        <dbReference type="SAM" id="SignalP"/>
    </source>
</evidence>
<protein>
    <submittedName>
        <fullName evidence="4">Outer membrane protein beta-barrel domain-containing protein</fullName>
    </submittedName>
</protein>
<keyword evidence="1 2" id="KW-0732">Signal</keyword>
<evidence type="ECO:0000256" key="1">
    <source>
        <dbReference type="ARBA" id="ARBA00022729"/>
    </source>
</evidence>
<dbReference type="Proteomes" id="UP000186079">
    <property type="component" value="Unassembled WGS sequence"/>
</dbReference>
<gene>
    <name evidence="4" type="ORF">SAMN05421672_11099</name>
</gene>
<dbReference type="RefSeq" id="WP_052199688.1">
    <property type="nucleotide sequence ID" value="NZ_FMUP01000008.1"/>
</dbReference>
<organism evidence="4 5">
    <name type="scientific">Pseudomonas flexibilis</name>
    <dbReference type="NCBI Taxonomy" id="706570"/>
    <lineage>
        <taxon>Bacteria</taxon>
        <taxon>Pseudomonadati</taxon>
        <taxon>Pseudomonadota</taxon>
        <taxon>Gammaproteobacteria</taxon>
        <taxon>Pseudomonadales</taxon>
        <taxon>Pseudomonadaceae</taxon>
        <taxon>Pseudomonas</taxon>
    </lineage>
</organism>
<evidence type="ECO:0000259" key="3">
    <source>
        <dbReference type="Pfam" id="PF13505"/>
    </source>
</evidence>
<dbReference type="EMBL" id="FTMC01000010">
    <property type="protein sequence ID" value="SIQ81042.1"/>
    <property type="molecule type" value="Genomic_DNA"/>
</dbReference>
<accession>A0A1N6VT53</accession>
<evidence type="ECO:0000313" key="5">
    <source>
        <dbReference type="Proteomes" id="UP000186079"/>
    </source>
</evidence>
<proteinExistence type="predicted"/>
<dbReference type="InterPro" id="IPR011250">
    <property type="entry name" value="OMP/PagP_B-barrel"/>
</dbReference>
<feature type="chain" id="PRO_5010308098" evidence="2">
    <location>
        <begin position="23"/>
        <end position="174"/>
    </location>
</feature>
<evidence type="ECO:0000313" key="4">
    <source>
        <dbReference type="EMBL" id="SIQ81042.1"/>
    </source>
</evidence>